<proteinExistence type="inferred from homology"/>
<dbReference type="PROSITE" id="PS00123">
    <property type="entry name" value="ALKALINE_PHOSPHATASE"/>
    <property type="match status" value="1"/>
</dbReference>
<dbReference type="InterPro" id="IPR017850">
    <property type="entry name" value="Alkaline_phosphatase_core_sf"/>
</dbReference>
<keyword evidence="11" id="KW-0732">Signal</keyword>
<dbReference type="InterPro" id="IPR001952">
    <property type="entry name" value="Alkaline_phosphatase"/>
</dbReference>
<evidence type="ECO:0000256" key="2">
    <source>
        <dbReference type="ARBA" id="ARBA00022553"/>
    </source>
</evidence>
<dbReference type="CDD" id="cd16012">
    <property type="entry name" value="ALP"/>
    <property type="match status" value="1"/>
</dbReference>
<protein>
    <submittedName>
        <fullName evidence="12">Alkaline phosphatase</fullName>
    </submittedName>
</protein>
<sequence>MVTCSRHTKTGFAVRMLLALAICLFLAQPARAGKAKYVFLFIVDGMSMSQIYVAESYKAILEGKEVRPGAARLAFTHFPHQAMTTTYSSESLVTDSAAAGTAIATGTKTYNAGVGVDADGKPVPSVAEMARDKGMKVGIVTSVSLDHATPAAFYAHQKSRKNHYEIGLELAASNFHYFAGGGFVDPEGKQSRRKGRKEHVLDAIRSAGYSYVNDKASFAALGAGARAVVVPPRLQDEQSMFYAIDAAAGDISLADLTAKGIEVLDNPNGFFMMVESGKVDWACHANDAATVVNDLLALEAAVERVLGFAAKHPEETLIVVTGDHETGGMALGFAGTRYSTYLQQLARQKGSHSAFNKMFTAWRKANPHGTFEQVAPMIDDFFGLRVSASRESANADTAAGTGAESGNTGSVTTQSIQPFEEEALRVAFARSMSVQDADTKGPDYLLYGWHEPFTVALTHLLNKMAGVSWTSYSHTGVPVLTFATGVESSLFQGYYDNTDLFTKFVAVLGLPPRKALN</sequence>
<evidence type="ECO:0000256" key="5">
    <source>
        <dbReference type="ARBA" id="ARBA00022833"/>
    </source>
</evidence>
<dbReference type="Gene3D" id="1.10.60.40">
    <property type="match status" value="1"/>
</dbReference>
<dbReference type="Pfam" id="PF00245">
    <property type="entry name" value="Alk_phosphatase"/>
    <property type="match status" value="1"/>
</dbReference>
<feature type="binding site" evidence="8">
    <location>
        <position position="284"/>
    </location>
    <ligand>
        <name>Zn(2+)</name>
        <dbReference type="ChEBI" id="CHEBI:29105"/>
        <label>2</label>
    </ligand>
</feature>
<feature type="binding site" evidence="8">
    <location>
        <position position="147"/>
    </location>
    <ligand>
        <name>Mg(2+)</name>
        <dbReference type="ChEBI" id="CHEBI:18420"/>
    </ligand>
</feature>
<keyword evidence="4" id="KW-0378">Hydrolase</keyword>
<feature type="binding site" evidence="8">
    <location>
        <position position="149"/>
    </location>
    <ligand>
        <name>Mg(2+)</name>
        <dbReference type="ChEBI" id="CHEBI:18420"/>
    </ligand>
</feature>
<feature type="region of interest" description="Disordered" evidence="10">
    <location>
        <begin position="393"/>
        <end position="414"/>
    </location>
</feature>
<accession>A0A7J0BRR0</accession>
<feature type="binding site" evidence="8">
    <location>
        <position position="44"/>
    </location>
    <ligand>
        <name>Zn(2+)</name>
        <dbReference type="ChEBI" id="CHEBI:29105"/>
        <label>2</label>
    </ligand>
</feature>
<dbReference type="PANTHER" id="PTHR11596">
    <property type="entry name" value="ALKALINE PHOSPHATASE"/>
    <property type="match status" value="1"/>
</dbReference>
<keyword evidence="5 8" id="KW-0862">Zinc</keyword>
<gene>
    <name evidence="12" type="ORF">DSM19430T_10810</name>
</gene>
<dbReference type="GO" id="GO:0004035">
    <property type="term" value="F:alkaline phosphatase activity"/>
    <property type="evidence" value="ECO:0007669"/>
    <property type="project" value="TreeGrafter"/>
</dbReference>
<dbReference type="InterPro" id="IPR018299">
    <property type="entry name" value="Alkaline_phosphatase_AS"/>
</dbReference>
<dbReference type="SMART" id="SM00098">
    <property type="entry name" value="alkPPc"/>
    <property type="match status" value="1"/>
</dbReference>
<feature type="binding site" evidence="8">
    <location>
        <position position="275"/>
    </location>
    <ligand>
        <name>Mg(2+)</name>
        <dbReference type="ChEBI" id="CHEBI:18420"/>
    </ligand>
</feature>
<comment type="caution">
    <text evidence="12">The sequence shown here is derived from an EMBL/GenBank/DDBJ whole genome shotgun (WGS) entry which is preliminary data.</text>
</comment>
<feature type="chain" id="PRO_5029545996" evidence="11">
    <location>
        <begin position="33"/>
        <end position="517"/>
    </location>
</feature>
<keyword evidence="2" id="KW-0597">Phosphoprotein</keyword>
<evidence type="ECO:0000256" key="10">
    <source>
        <dbReference type="SAM" id="MobiDB-lite"/>
    </source>
</evidence>
<feature type="signal peptide" evidence="11">
    <location>
        <begin position="1"/>
        <end position="32"/>
    </location>
</feature>
<feature type="binding site" evidence="8">
    <location>
        <position position="280"/>
    </location>
    <ligand>
        <name>Zn(2+)</name>
        <dbReference type="ChEBI" id="CHEBI:29105"/>
        <label>2</label>
    </ligand>
</feature>
<dbReference type="SUPFAM" id="SSF53649">
    <property type="entry name" value="Alkaline phosphatase-like"/>
    <property type="match status" value="1"/>
</dbReference>
<name>A0A7J0BRR0_9BACT</name>
<organism evidence="12 13">
    <name type="scientific">Desulfovibrio psychrotolerans</name>
    <dbReference type="NCBI Taxonomy" id="415242"/>
    <lineage>
        <taxon>Bacteria</taxon>
        <taxon>Pseudomonadati</taxon>
        <taxon>Thermodesulfobacteriota</taxon>
        <taxon>Desulfovibrionia</taxon>
        <taxon>Desulfovibrionales</taxon>
        <taxon>Desulfovibrionaceae</taxon>
        <taxon>Desulfovibrio</taxon>
    </lineage>
</organism>
<feature type="binding site" evidence="8">
    <location>
        <position position="324"/>
    </location>
    <ligand>
        <name>Zn(2+)</name>
        <dbReference type="ChEBI" id="CHEBI:29105"/>
        <label>2</label>
    </ligand>
</feature>
<feature type="binding site" evidence="8">
    <location>
        <position position="474"/>
    </location>
    <ligand>
        <name>Zn(2+)</name>
        <dbReference type="ChEBI" id="CHEBI:29105"/>
        <label>2</label>
    </ligand>
</feature>
<evidence type="ECO:0000256" key="11">
    <source>
        <dbReference type="SAM" id="SignalP"/>
    </source>
</evidence>
<dbReference type="RefSeq" id="WP_243451274.1">
    <property type="nucleotide sequence ID" value="NZ_BLVP01000005.1"/>
</dbReference>
<dbReference type="PANTHER" id="PTHR11596:SF5">
    <property type="entry name" value="ALKALINE PHOSPHATASE"/>
    <property type="match status" value="1"/>
</dbReference>
<dbReference type="AlphaFoldDB" id="A0A7J0BRR0"/>
<keyword evidence="3 8" id="KW-0479">Metal-binding</keyword>
<evidence type="ECO:0000256" key="4">
    <source>
        <dbReference type="ARBA" id="ARBA00022801"/>
    </source>
</evidence>
<evidence type="ECO:0000256" key="1">
    <source>
        <dbReference type="ARBA" id="ARBA00005984"/>
    </source>
</evidence>
<feature type="compositionally biased region" description="Polar residues" evidence="10">
    <location>
        <begin position="404"/>
        <end position="414"/>
    </location>
</feature>
<reference evidence="12 13" key="1">
    <citation type="submission" date="2020-05" db="EMBL/GenBank/DDBJ databases">
        <title>Draft genome sequence of Desulfovibrio psychrotolerans JS1T.</title>
        <authorList>
            <person name="Ueno A."/>
            <person name="Tamazawa S."/>
            <person name="Tamamura S."/>
            <person name="Murakami T."/>
            <person name="Kiyama T."/>
            <person name="Inomata H."/>
            <person name="Amano Y."/>
            <person name="Miyakawa K."/>
            <person name="Tamaki H."/>
            <person name="Naganuma T."/>
            <person name="Kaneko K."/>
        </authorList>
    </citation>
    <scope>NUCLEOTIDE SEQUENCE [LARGE SCALE GENOMIC DNA]</scope>
    <source>
        <strain evidence="12 13">JS1</strain>
    </source>
</reference>
<dbReference type="GO" id="GO:0046872">
    <property type="term" value="F:metal ion binding"/>
    <property type="evidence" value="ECO:0007669"/>
    <property type="project" value="UniProtKB-KW"/>
</dbReference>
<evidence type="ECO:0000256" key="8">
    <source>
        <dbReference type="PIRSR" id="PIRSR601952-2"/>
    </source>
</evidence>
<feature type="active site" description="Phosphoserine intermediate" evidence="7">
    <location>
        <position position="96"/>
    </location>
</feature>
<comment type="similarity">
    <text evidence="1 9">Belongs to the alkaline phosphatase family.</text>
</comment>
<dbReference type="EMBL" id="BLVP01000005">
    <property type="protein sequence ID" value="GFM36397.1"/>
    <property type="molecule type" value="Genomic_DNA"/>
</dbReference>
<feature type="binding site" evidence="8">
    <location>
        <position position="323"/>
    </location>
    <ligand>
        <name>Zn(2+)</name>
        <dbReference type="ChEBI" id="CHEBI:29105"/>
        <label>2</label>
    </ligand>
</feature>
<comment type="cofactor">
    <cofactor evidence="8">
        <name>Zn(2+)</name>
        <dbReference type="ChEBI" id="CHEBI:29105"/>
    </cofactor>
    <text evidence="8">Binds 2 Zn(2+) ions.</text>
</comment>
<dbReference type="PRINTS" id="PR00113">
    <property type="entry name" value="ALKPHPHTASE"/>
</dbReference>
<comment type="cofactor">
    <cofactor evidence="8">
        <name>Mg(2+)</name>
        <dbReference type="ChEBI" id="CHEBI:18420"/>
    </cofactor>
    <text evidence="8">Binds 1 Mg(2+) ion.</text>
</comment>
<dbReference type="Gene3D" id="3.40.720.10">
    <property type="entry name" value="Alkaline Phosphatase, subunit A"/>
    <property type="match status" value="1"/>
</dbReference>
<feature type="binding site" evidence="8">
    <location>
        <position position="44"/>
    </location>
    <ligand>
        <name>Mg(2+)</name>
        <dbReference type="ChEBI" id="CHEBI:18420"/>
    </ligand>
</feature>
<evidence type="ECO:0000256" key="6">
    <source>
        <dbReference type="ARBA" id="ARBA00022842"/>
    </source>
</evidence>
<dbReference type="Proteomes" id="UP000503820">
    <property type="component" value="Unassembled WGS sequence"/>
</dbReference>
<evidence type="ECO:0000256" key="7">
    <source>
        <dbReference type="PIRSR" id="PIRSR601952-1"/>
    </source>
</evidence>
<evidence type="ECO:0000313" key="12">
    <source>
        <dbReference type="EMBL" id="GFM36397.1"/>
    </source>
</evidence>
<evidence type="ECO:0000313" key="13">
    <source>
        <dbReference type="Proteomes" id="UP000503820"/>
    </source>
</evidence>
<keyword evidence="13" id="KW-1185">Reference proteome</keyword>
<evidence type="ECO:0000256" key="3">
    <source>
        <dbReference type="ARBA" id="ARBA00022723"/>
    </source>
</evidence>
<keyword evidence="6 8" id="KW-0460">Magnesium</keyword>
<evidence type="ECO:0000256" key="9">
    <source>
        <dbReference type="RuleBase" id="RU003946"/>
    </source>
</evidence>